<evidence type="ECO:0000313" key="1">
    <source>
        <dbReference type="EMBL" id="MCW6512515.1"/>
    </source>
</evidence>
<name>A0AA42CRI6_9HYPH</name>
<evidence type="ECO:0000313" key="2">
    <source>
        <dbReference type="Proteomes" id="UP001165667"/>
    </source>
</evidence>
<gene>
    <name evidence="1" type="ORF">M8523_31890</name>
</gene>
<accession>A0AA42CRI6</accession>
<dbReference type="AlphaFoldDB" id="A0AA42CRI6"/>
<organism evidence="1 2">
    <name type="scientific">Lichenifustis flavocetrariae</name>
    <dbReference type="NCBI Taxonomy" id="2949735"/>
    <lineage>
        <taxon>Bacteria</taxon>
        <taxon>Pseudomonadati</taxon>
        <taxon>Pseudomonadota</taxon>
        <taxon>Alphaproteobacteria</taxon>
        <taxon>Hyphomicrobiales</taxon>
        <taxon>Lichenihabitantaceae</taxon>
        <taxon>Lichenifustis</taxon>
    </lineage>
</organism>
<dbReference type="Proteomes" id="UP001165667">
    <property type="component" value="Unassembled WGS sequence"/>
</dbReference>
<protein>
    <submittedName>
        <fullName evidence="1">Uncharacterized protein</fullName>
    </submittedName>
</protein>
<comment type="caution">
    <text evidence="1">The sequence shown here is derived from an EMBL/GenBank/DDBJ whole genome shotgun (WGS) entry which is preliminary data.</text>
</comment>
<sequence length="88" mass="10186">MSIKRMNAGEKARYFIGEAVMRQLAHAPRDPATRREIEAVFRWIDHWLTAEKLEHAMIHTGYVFDAELLDEIVGPPLPPVQDEDDQPF</sequence>
<keyword evidence="2" id="KW-1185">Reference proteome</keyword>
<reference evidence="1" key="1">
    <citation type="submission" date="2022-05" db="EMBL/GenBank/DDBJ databases">
        <authorList>
            <person name="Pankratov T."/>
        </authorList>
    </citation>
    <scope>NUCLEOTIDE SEQUENCE</scope>
    <source>
        <strain evidence="1">BP6-180914</strain>
    </source>
</reference>
<dbReference type="EMBL" id="JAMOIM010000053">
    <property type="protein sequence ID" value="MCW6512515.1"/>
    <property type="molecule type" value="Genomic_DNA"/>
</dbReference>
<dbReference type="RefSeq" id="WP_282588892.1">
    <property type="nucleotide sequence ID" value="NZ_JAMOIM010000053.1"/>
</dbReference>
<proteinExistence type="predicted"/>